<protein>
    <submittedName>
        <fullName evidence="12">Alpha-L-glutamate ligase, RimK family</fullName>
    </submittedName>
</protein>
<dbReference type="Gene3D" id="3.40.50.20">
    <property type="match status" value="1"/>
</dbReference>
<comment type="cofactor">
    <cofactor evidence="1">
        <name>Mn(2+)</name>
        <dbReference type="ChEBI" id="CHEBI:29035"/>
    </cofactor>
</comment>
<evidence type="ECO:0000256" key="10">
    <source>
        <dbReference type="PROSITE-ProRule" id="PRU00409"/>
    </source>
</evidence>
<evidence type="ECO:0000313" key="12">
    <source>
        <dbReference type="EMBL" id="ADC66301.1"/>
    </source>
</evidence>
<dbReference type="NCBIfam" id="TIGR00768">
    <property type="entry name" value="rimK_fam"/>
    <property type="match status" value="1"/>
</dbReference>
<keyword evidence="13" id="KW-1185">Reference proteome</keyword>
<dbReference type="GO" id="GO:0043774">
    <property type="term" value="F:coenzyme F420-2 alpha-glutamyl ligase activity"/>
    <property type="evidence" value="ECO:0007669"/>
    <property type="project" value="TreeGrafter"/>
</dbReference>
<evidence type="ECO:0000256" key="7">
    <source>
        <dbReference type="ARBA" id="ARBA00022842"/>
    </source>
</evidence>
<evidence type="ECO:0000256" key="1">
    <source>
        <dbReference type="ARBA" id="ARBA00001936"/>
    </source>
</evidence>
<dbReference type="GeneID" id="8779710"/>
<dbReference type="STRING" id="589924.Ferp_2172"/>
<feature type="domain" description="ATP-grasp" evidence="11">
    <location>
        <begin position="106"/>
        <end position="291"/>
    </location>
</feature>
<dbReference type="InterPro" id="IPR011761">
    <property type="entry name" value="ATP-grasp"/>
</dbReference>
<dbReference type="Proteomes" id="UP000002613">
    <property type="component" value="Chromosome"/>
</dbReference>
<dbReference type="Pfam" id="PF18030">
    <property type="entry name" value="Rimk_N"/>
    <property type="match status" value="1"/>
</dbReference>
<sequence length="297" mass="32747">MRVWILAKEKNFKSYENRRFQEEAEKMGIELQLVAPEEFDIIVTREGRSLFFNGSPSDLPDCLIPRMGAGTTYFALAVIRHLEKLGVFVLNSSQSIEAAKDKLATLQILAANNIPIPKTMLAKFPLNVDIVEKEFNYPLIVKTVSGSHGKGVFLCENRAQLEDLLGLLEISKDPKVNLIIQEFVSSSKGRDIRVFVVGGRAIGAMLRKAKGEKFKANFSSGGEVSPFNLNPAVEWLAVESAKLLGLDIAGVDVLFNGDSYMVCEVNSSPGFEGFEKATGINVPKVIFDYVRVRLGIS</sequence>
<keyword evidence="9" id="KW-0464">Manganese</keyword>
<dbReference type="PaxDb" id="589924-Ferp_2172"/>
<dbReference type="HOGENOM" id="CLU_054353_0_2_2"/>
<evidence type="ECO:0000313" key="13">
    <source>
        <dbReference type="Proteomes" id="UP000002613"/>
    </source>
</evidence>
<dbReference type="FunFam" id="3.30.470.20:FF:000058">
    <property type="entry name" value="Alpha-aminoadipate--LysW ligase LysX protein"/>
    <property type="match status" value="1"/>
</dbReference>
<dbReference type="PANTHER" id="PTHR21621:SF2">
    <property type="entry name" value="COENZYME GAMMA-F420-2:ALPHA-L-GLUTAMATE LIGASE"/>
    <property type="match status" value="1"/>
</dbReference>
<keyword evidence="4" id="KW-0479">Metal-binding</keyword>
<dbReference type="PROSITE" id="PS50975">
    <property type="entry name" value="ATP_GRASP"/>
    <property type="match status" value="1"/>
</dbReference>
<dbReference type="AlphaFoldDB" id="D3S0R0"/>
<dbReference type="Gene3D" id="3.30.1490.20">
    <property type="entry name" value="ATP-grasp fold, A domain"/>
    <property type="match status" value="1"/>
</dbReference>
<dbReference type="InterPro" id="IPR013651">
    <property type="entry name" value="ATP-grasp_RimK-type"/>
</dbReference>
<comment type="cofactor">
    <cofactor evidence="2">
        <name>Mg(2+)</name>
        <dbReference type="ChEBI" id="CHEBI:18420"/>
    </cofactor>
</comment>
<evidence type="ECO:0000259" key="11">
    <source>
        <dbReference type="PROSITE" id="PS50975"/>
    </source>
</evidence>
<evidence type="ECO:0000256" key="5">
    <source>
        <dbReference type="ARBA" id="ARBA00022741"/>
    </source>
</evidence>
<evidence type="ECO:0000256" key="8">
    <source>
        <dbReference type="ARBA" id="ARBA00022917"/>
    </source>
</evidence>
<keyword evidence="6 10" id="KW-0067">ATP-binding</keyword>
<dbReference type="InterPro" id="IPR013815">
    <property type="entry name" value="ATP_grasp_subdomain_1"/>
</dbReference>
<evidence type="ECO:0000256" key="2">
    <source>
        <dbReference type="ARBA" id="ARBA00001946"/>
    </source>
</evidence>
<dbReference type="KEGG" id="fpl:Ferp_2172"/>
<reference evidence="13" key="1">
    <citation type="submission" date="2010-02" db="EMBL/GenBank/DDBJ databases">
        <title>Complete sequence of Ferroglobus placidus DSM 10642.</title>
        <authorList>
            <consortium name="US DOE Joint Genome Institute"/>
            <person name="Lucas S."/>
            <person name="Copeland A."/>
            <person name="Lapidus A."/>
            <person name="Cheng J.-F."/>
            <person name="Bruce D."/>
            <person name="Goodwin L."/>
            <person name="Pitluck S."/>
            <person name="Saunders E."/>
            <person name="Brettin T."/>
            <person name="Detter J.C."/>
            <person name="Han C."/>
            <person name="Tapia R."/>
            <person name="Larimer F."/>
            <person name="Land M."/>
            <person name="Hauser L."/>
            <person name="Kyrpides N."/>
            <person name="Ivanova N."/>
            <person name="Holmes D."/>
            <person name="Lovley D."/>
            <person name="Kyrpides N."/>
            <person name="Anderson I.J."/>
            <person name="Woyke T."/>
        </authorList>
    </citation>
    <scope>NUCLEOTIDE SEQUENCE [LARGE SCALE GENOMIC DNA]</scope>
    <source>
        <strain evidence="13">DSM 10642 / AEDII12DO</strain>
    </source>
</reference>
<dbReference type="SUPFAM" id="SSF56059">
    <property type="entry name" value="Glutathione synthetase ATP-binding domain-like"/>
    <property type="match status" value="1"/>
</dbReference>
<keyword evidence="8" id="KW-0648">Protein biosynthesis</keyword>
<dbReference type="InterPro" id="IPR041107">
    <property type="entry name" value="Rimk_N"/>
</dbReference>
<proteinExistence type="predicted"/>
<evidence type="ECO:0000256" key="3">
    <source>
        <dbReference type="ARBA" id="ARBA00022598"/>
    </source>
</evidence>
<dbReference type="PANTHER" id="PTHR21621">
    <property type="entry name" value="RIBOSOMAL PROTEIN S6 MODIFICATION PROTEIN"/>
    <property type="match status" value="1"/>
</dbReference>
<keyword evidence="3 12" id="KW-0436">Ligase</keyword>
<dbReference type="RefSeq" id="WP_012966639.1">
    <property type="nucleotide sequence ID" value="NC_013849.1"/>
</dbReference>
<evidence type="ECO:0000256" key="6">
    <source>
        <dbReference type="ARBA" id="ARBA00022840"/>
    </source>
</evidence>
<keyword evidence="7" id="KW-0460">Magnesium</keyword>
<dbReference type="OrthoDB" id="33241at2157"/>
<accession>D3S0R0</accession>
<dbReference type="Pfam" id="PF08443">
    <property type="entry name" value="RimK"/>
    <property type="match status" value="1"/>
</dbReference>
<dbReference type="Gene3D" id="3.30.470.20">
    <property type="entry name" value="ATP-grasp fold, B domain"/>
    <property type="match status" value="1"/>
</dbReference>
<dbReference type="GO" id="GO:0006412">
    <property type="term" value="P:translation"/>
    <property type="evidence" value="ECO:0007669"/>
    <property type="project" value="UniProtKB-KW"/>
</dbReference>
<dbReference type="eggNOG" id="arCOG01589">
    <property type="taxonomic scope" value="Archaea"/>
</dbReference>
<evidence type="ECO:0000256" key="9">
    <source>
        <dbReference type="ARBA" id="ARBA00023211"/>
    </source>
</evidence>
<name>D3S0R0_FERPA</name>
<dbReference type="GO" id="GO:0005524">
    <property type="term" value="F:ATP binding"/>
    <property type="evidence" value="ECO:0007669"/>
    <property type="project" value="UniProtKB-UniRule"/>
</dbReference>
<dbReference type="GO" id="GO:0005737">
    <property type="term" value="C:cytoplasm"/>
    <property type="evidence" value="ECO:0007669"/>
    <property type="project" value="TreeGrafter"/>
</dbReference>
<reference evidence="12 13" key="2">
    <citation type="journal article" date="2011" name="Stand. Genomic Sci.">
        <title>Complete genome sequence of Ferroglobus placidus AEDII12DO.</title>
        <authorList>
            <person name="Anderson I."/>
            <person name="Risso C."/>
            <person name="Holmes D."/>
            <person name="Lucas S."/>
            <person name="Copeland A."/>
            <person name="Lapidus A."/>
            <person name="Cheng J.F."/>
            <person name="Bruce D."/>
            <person name="Goodwin L."/>
            <person name="Pitluck S."/>
            <person name="Saunders E."/>
            <person name="Brettin T."/>
            <person name="Detter J.C."/>
            <person name="Han C."/>
            <person name="Tapia R."/>
            <person name="Larimer F."/>
            <person name="Land M."/>
            <person name="Hauser L."/>
            <person name="Woyke T."/>
            <person name="Lovley D."/>
            <person name="Kyrpides N."/>
            <person name="Ivanova N."/>
        </authorList>
    </citation>
    <scope>NUCLEOTIDE SEQUENCE [LARGE SCALE GENOMIC DNA]</scope>
    <source>
        <strain evidence="13">DSM 10642 / AEDII12DO</strain>
    </source>
</reference>
<dbReference type="EMBL" id="CP001899">
    <property type="protein sequence ID" value="ADC66301.1"/>
    <property type="molecule type" value="Genomic_DNA"/>
</dbReference>
<dbReference type="GO" id="GO:0046872">
    <property type="term" value="F:metal ion binding"/>
    <property type="evidence" value="ECO:0007669"/>
    <property type="project" value="UniProtKB-KW"/>
</dbReference>
<evidence type="ECO:0000256" key="4">
    <source>
        <dbReference type="ARBA" id="ARBA00022723"/>
    </source>
</evidence>
<gene>
    <name evidence="12" type="ordered locus">Ferp_2172</name>
</gene>
<organism evidence="12 13">
    <name type="scientific">Ferroglobus placidus (strain DSM 10642 / AEDII12DO)</name>
    <dbReference type="NCBI Taxonomy" id="589924"/>
    <lineage>
        <taxon>Archaea</taxon>
        <taxon>Methanobacteriati</taxon>
        <taxon>Methanobacteriota</taxon>
        <taxon>Archaeoglobi</taxon>
        <taxon>Archaeoglobales</taxon>
        <taxon>Archaeoglobaceae</taxon>
        <taxon>Ferroglobus</taxon>
    </lineage>
</organism>
<keyword evidence="5 10" id="KW-0547">Nucleotide-binding</keyword>
<dbReference type="InterPro" id="IPR004666">
    <property type="entry name" value="Rp_bS6_RimK/Lys_biosynth_LsyX"/>
</dbReference>